<dbReference type="OrthoDB" id="1735266at2759"/>
<proteinExistence type="predicted"/>
<dbReference type="EMBL" id="SSTE01011117">
    <property type="protein sequence ID" value="KAA0052119.1"/>
    <property type="molecule type" value="Genomic_DNA"/>
</dbReference>
<gene>
    <name evidence="1" type="ORF">E6C27_scaffold578G001110</name>
</gene>
<organism evidence="1 2">
    <name type="scientific">Cucumis melo var. makuwa</name>
    <name type="common">Oriental melon</name>
    <dbReference type="NCBI Taxonomy" id="1194695"/>
    <lineage>
        <taxon>Eukaryota</taxon>
        <taxon>Viridiplantae</taxon>
        <taxon>Streptophyta</taxon>
        <taxon>Embryophyta</taxon>
        <taxon>Tracheophyta</taxon>
        <taxon>Spermatophyta</taxon>
        <taxon>Magnoliopsida</taxon>
        <taxon>eudicotyledons</taxon>
        <taxon>Gunneridae</taxon>
        <taxon>Pentapetalae</taxon>
        <taxon>rosids</taxon>
        <taxon>fabids</taxon>
        <taxon>Cucurbitales</taxon>
        <taxon>Cucurbitaceae</taxon>
        <taxon>Benincaseae</taxon>
        <taxon>Cucumis</taxon>
    </lineage>
</organism>
<dbReference type="Proteomes" id="UP000321393">
    <property type="component" value="Unassembled WGS sequence"/>
</dbReference>
<comment type="caution">
    <text evidence="1">The sequence shown here is derived from an EMBL/GenBank/DDBJ whole genome shotgun (WGS) entry which is preliminary data.</text>
</comment>
<evidence type="ECO:0000313" key="2">
    <source>
        <dbReference type="Proteomes" id="UP000321393"/>
    </source>
</evidence>
<reference evidence="1 2" key="1">
    <citation type="submission" date="2019-08" db="EMBL/GenBank/DDBJ databases">
        <title>Draft genome sequences of two oriental melons (Cucumis melo L. var makuwa).</title>
        <authorList>
            <person name="Kwon S.-Y."/>
        </authorList>
    </citation>
    <scope>NUCLEOTIDE SEQUENCE [LARGE SCALE GENOMIC DNA]</scope>
    <source>
        <strain evidence="2">cv. SW 3</strain>
        <tissue evidence="1">Leaf</tissue>
    </source>
</reference>
<evidence type="ECO:0000313" key="1">
    <source>
        <dbReference type="EMBL" id="KAA0052119.1"/>
    </source>
</evidence>
<protein>
    <submittedName>
        <fullName evidence="1">Uncharacterized protein</fullName>
    </submittedName>
</protein>
<sequence length="199" mass="22521">MSQREIVGALTARFTGNLRKQGPNGDVVTIQSNSVNTLIYAAIKHFVGRTTLYSGQSMEALLGMKCPKMSNFKWCVWRSINNRSTLQRLQRTQIIGENWDLSIVKAKELSSKEEEFSSEKEEDLLNVLLEESSEEPSSSKNEKDNEEVIPCSGCINVLTSTQKGLLDIIEEVNDDVIRKKILLRLREDLETPDQSSKIR</sequence>
<dbReference type="AlphaFoldDB" id="A0A5A7UF66"/>
<accession>A0A5A7UF66</accession>
<name>A0A5A7UF66_CUCMM</name>